<dbReference type="GO" id="GO:0006189">
    <property type="term" value="P:'de novo' IMP biosynthetic process"/>
    <property type="evidence" value="ECO:0007669"/>
    <property type="project" value="UniProtKB-UniRule"/>
</dbReference>
<keyword evidence="6 8" id="KW-0067">ATP-binding</keyword>
<evidence type="ECO:0000256" key="1">
    <source>
        <dbReference type="ARBA" id="ARBA00004672"/>
    </source>
</evidence>
<evidence type="ECO:0000256" key="7">
    <source>
        <dbReference type="ARBA" id="ARBA00048475"/>
    </source>
</evidence>
<evidence type="ECO:0000256" key="5">
    <source>
        <dbReference type="ARBA" id="ARBA00022755"/>
    </source>
</evidence>
<evidence type="ECO:0000256" key="8">
    <source>
        <dbReference type="HAMAP-Rule" id="MF_00137"/>
    </source>
</evidence>
<evidence type="ECO:0000256" key="6">
    <source>
        <dbReference type="ARBA" id="ARBA00022840"/>
    </source>
</evidence>
<name>A8AAS3_IGNH4</name>
<dbReference type="Gene3D" id="3.30.200.20">
    <property type="entry name" value="Phosphorylase Kinase, domain 1"/>
    <property type="match status" value="1"/>
</dbReference>
<keyword evidence="11" id="KW-1185">Reference proteome</keyword>
<evidence type="ECO:0000313" key="10">
    <source>
        <dbReference type="EMBL" id="ABU82025.1"/>
    </source>
</evidence>
<comment type="similarity">
    <text evidence="2 8">Belongs to the SAICAR synthetase family.</text>
</comment>
<dbReference type="GeneID" id="5562997"/>
<sequence>MKLIYEGKTKKVYDMDDKVLLKFKDVFTAFDGKKVEEVKGKGKVNAEFTELLMKYLEQHGVKTHFLSRNEDEIVAIKTKPLPLEFIVRNYAYGSLLKRLPILEKGQRLLTPVFEVHYKSDELHDPLLAEDDPVAAGIVSKDVMKTIRETTLKVNELLTELFEKAGFKLIDFKVEYGITEDGRVVLIDELSPDSFRAHKGGEAYDKDLFRQGASGEEVLKKYVELLEALREALGVE</sequence>
<dbReference type="InterPro" id="IPR018236">
    <property type="entry name" value="SAICAR_synthetase_CS"/>
</dbReference>
<gene>
    <name evidence="8" type="primary">purC</name>
    <name evidence="10" type="ordered locus">Igni_0843</name>
</gene>
<dbReference type="CDD" id="cd01415">
    <property type="entry name" value="SAICAR_synt_PurC"/>
    <property type="match status" value="1"/>
</dbReference>
<dbReference type="eggNOG" id="arCOG04421">
    <property type="taxonomic scope" value="Archaea"/>
</dbReference>
<dbReference type="HAMAP" id="MF_00137">
    <property type="entry name" value="SAICAR_synth"/>
    <property type="match status" value="1"/>
</dbReference>
<dbReference type="SUPFAM" id="SSF56104">
    <property type="entry name" value="SAICAR synthase-like"/>
    <property type="match status" value="1"/>
</dbReference>
<organism evidence="10 11">
    <name type="scientific">Ignicoccus hospitalis (strain KIN4/I / DSM 18386 / JCM 14125)</name>
    <dbReference type="NCBI Taxonomy" id="453591"/>
    <lineage>
        <taxon>Archaea</taxon>
        <taxon>Thermoproteota</taxon>
        <taxon>Thermoprotei</taxon>
        <taxon>Desulfurococcales</taxon>
        <taxon>Desulfurococcaceae</taxon>
        <taxon>Ignicoccus</taxon>
    </lineage>
</organism>
<dbReference type="Pfam" id="PF01259">
    <property type="entry name" value="SAICAR_synt"/>
    <property type="match status" value="1"/>
</dbReference>
<dbReference type="Proteomes" id="UP000000262">
    <property type="component" value="Chromosome"/>
</dbReference>
<dbReference type="PhylomeDB" id="A8AAS3"/>
<dbReference type="OrthoDB" id="10775at2157"/>
<keyword evidence="3 8" id="KW-0436">Ligase</keyword>
<evidence type="ECO:0000313" key="11">
    <source>
        <dbReference type="Proteomes" id="UP000000262"/>
    </source>
</evidence>
<evidence type="ECO:0000256" key="3">
    <source>
        <dbReference type="ARBA" id="ARBA00022598"/>
    </source>
</evidence>
<dbReference type="RefSeq" id="WP_012122989.1">
    <property type="nucleotide sequence ID" value="NC_009776.1"/>
</dbReference>
<comment type="pathway">
    <text evidence="1 8">Purine metabolism; IMP biosynthesis via de novo pathway; 5-amino-1-(5-phospho-D-ribosyl)imidazole-4-carboxamide from 5-amino-1-(5-phospho-D-ribosyl)imidazole-4-carboxylate: step 1/2.</text>
</comment>
<dbReference type="UniPathway" id="UPA00074">
    <property type="reaction ID" value="UER00131"/>
</dbReference>
<dbReference type="AlphaFoldDB" id="A8AAS3"/>
<evidence type="ECO:0000259" key="9">
    <source>
        <dbReference type="Pfam" id="PF01259"/>
    </source>
</evidence>
<dbReference type="InterPro" id="IPR050089">
    <property type="entry name" value="SAICAR_synthetase"/>
</dbReference>
<dbReference type="PANTHER" id="PTHR43599:SF3">
    <property type="entry name" value="SI:DKEY-6E2.2"/>
    <property type="match status" value="1"/>
</dbReference>
<evidence type="ECO:0000256" key="2">
    <source>
        <dbReference type="ARBA" id="ARBA00010190"/>
    </source>
</evidence>
<dbReference type="InterPro" id="IPR033934">
    <property type="entry name" value="SAICAR_synt_PurC"/>
</dbReference>
<dbReference type="STRING" id="453591.Igni_0843"/>
<dbReference type="PROSITE" id="PS01057">
    <property type="entry name" value="SAICAR_SYNTHETASE_1"/>
    <property type="match status" value="1"/>
</dbReference>
<evidence type="ECO:0000256" key="4">
    <source>
        <dbReference type="ARBA" id="ARBA00022741"/>
    </source>
</evidence>
<feature type="domain" description="SAICAR synthetase/ADE2 N-terminal" evidence="9">
    <location>
        <begin position="3"/>
        <end position="215"/>
    </location>
</feature>
<proteinExistence type="inferred from homology"/>
<dbReference type="HOGENOM" id="CLU_061495_0_0_2"/>
<dbReference type="GO" id="GO:0009236">
    <property type="term" value="P:cobalamin biosynthetic process"/>
    <property type="evidence" value="ECO:0007669"/>
    <property type="project" value="InterPro"/>
</dbReference>
<keyword evidence="4 8" id="KW-0547">Nucleotide-binding</keyword>
<dbReference type="GO" id="GO:0004639">
    <property type="term" value="F:phosphoribosylaminoimidazolesuccinocarboxamide synthase activity"/>
    <property type="evidence" value="ECO:0007669"/>
    <property type="project" value="UniProtKB-UniRule"/>
</dbReference>
<dbReference type="EC" id="6.3.2.6" evidence="8"/>
<dbReference type="GO" id="GO:0005524">
    <property type="term" value="F:ATP binding"/>
    <property type="evidence" value="ECO:0007669"/>
    <property type="project" value="UniProtKB-KW"/>
</dbReference>
<protein>
    <recommendedName>
        <fullName evidence="8">Phosphoribosylaminoimidazole-succinocarboxamide synthase</fullName>
        <ecNumber evidence="8">6.3.2.6</ecNumber>
    </recommendedName>
    <alternativeName>
        <fullName evidence="8">SAICAR synthetase</fullName>
    </alternativeName>
</protein>
<dbReference type="PANTHER" id="PTHR43599">
    <property type="entry name" value="MULTIFUNCTIONAL PROTEIN ADE2"/>
    <property type="match status" value="1"/>
</dbReference>
<comment type="catalytic activity">
    <reaction evidence="7 8">
        <text>5-amino-1-(5-phospho-D-ribosyl)imidazole-4-carboxylate + L-aspartate + ATP = (2S)-2-[5-amino-1-(5-phospho-beta-D-ribosyl)imidazole-4-carboxamido]succinate + ADP + phosphate + 2 H(+)</text>
        <dbReference type="Rhea" id="RHEA:22628"/>
        <dbReference type="ChEBI" id="CHEBI:15378"/>
        <dbReference type="ChEBI" id="CHEBI:29991"/>
        <dbReference type="ChEBI" id="CHEBI:30616"/>
        <dbReference type="ChEBI" id="CHEBI:43474"/>
        <dbReference type="ChEBI" id="CHEBI:58443"/>
        <dbReference type="ChEBI" id="CHEBI:77657"/>
        <dbReference type="ChEBI" id="CHEBI:456216"/>
        <dbReference type="EC" id="6.3.2.6"/>
    </reaction>
</comment>
<dbReference type="EMBL" id="CP000816">
    <property type="protein sequence ID" value="ABU82025.1"/>
    <property type="molecule type" value="Genomic_DNA"/>
</dbReference>
<accession>A8AAS3</accession>
<dbReference type="KEGG" id="iho:Igni_0843"/>
<reference evidence="10 11" key="1">
    <citation type="journal article" date="2008" name="Genome Biol.">
        <title>A genomic analysis of the archaeal system Ignicoccus hospitalis-Nanoarchaeum equitans.</title>
        <authorList>
            <person name="Podar M."/>
            <person name="Anderson I."/>
            <person name="Makarova K.S."/>
            <person name="Elkins J.G."/>
            <person name="Ivanova N."/>
            <person name="Wall M.A."/>
            <person name="Lykidis A."/>
            <person name="Mavromatis K."/>
            <person name="Sun H."/>
            <person name="Hudson M.E."/>
            <person name="Chen W."/>
            <person name="Deciu C."/>
            <person name="Hutchison D."/>
            <person name="Eads J.R."/>
            <person name="Anderson A."/>
            <person name="Fernandes F."/>
            <person name="Szeto E."/>
            <person name="Lapidus A."/>
            <person name="Kyrpides N.C."/>
            <person name="Saier M.H.Jr."/>
            <person name="Richardson P.M."/>
            <person name="Rachel R."/>
            <person name="Huber H."/>
            <person name="Eisen J.A."/>
            <person name="Koonin E.V."/>
            <person name="Keller M."/>
            <person name="Stetter K.O."/>
        </authorList>
    </citation>
    <scope>NUCLEOTIDE SEQUENCE [LARGE SCALE GENOMIC DNA]</scope>
    <source>
        <strain evidence="11">KIN4/I / DSM 18386 / JCM 14125</strain>
    </source>
</reference>
<dbReference type="InterPro" id="IPR028923">
    <property type="entry name" value="SAICAR_synt/ADE2_N"/>
</dbReference>
<keyword evidence="5 8" id="KW-0658">Purine biosynthesis</keyword>
<dbReference type="Gene3D" id="3.30.470.20">
    <property type="entry name" value="ATP-grasp fold, B domain"/>
    <property type="match status" value="1"/>
</dbReference>